<dbReference type="NCBIfam" id="TIGR01499">
    <property type="entry name" value="folC"/>
    <property type="match status" value="1"/>
</dbReference>
<dbReference type="InterPro" id="IPR001645">
    <property type="entry name" value="Folylpolyglutamate_synth"/>
</dbReference>
<proteinExistence type="inferred from homology"/>
<dbReference type="AlphaFoldDB" id="A0A9D2RWL6"/>
<keyword evidence="5" id="KW-0479">Metal-binding</keyword>
<dbReference type="InterPro" id="IPR013221">
    <property type="entry name" value="Mur_ligase_cen"/>
</dbReference>
<accession>A0A9D2RWL6</accession>
<dbReference type="PROSITE" id="PS01012">
    <property type="entry name" value="FOLYLPOLYGLU_SYNT_2"/>
    <property type="match status" value="1"/>
</dbReference>
<reference evidence="14" key="2">
    <citation type="submission" date="2021-04" db="EMBL/GenBank/DDBJ databases">
        <authorList>
            <person name="Gilroy R."/>
        </authorList>
    </citation>
    <scope>NUCLEOTIDE SEQUENCE</scope>
    <source>
        <strain evidence="14">ChiSjej1B19-5720</strain>
    </source>
</reference>
<comment type="cofactor">
    <cofactor evidence="1">
        <name>Mg(2+)</name>
        <dbReference type="ChEBI" id="CHEBI:18420"/>
    </cofactor>
</comment>
<evidence type="ECO:0000256" key="6">
    <source>
        <dbReference type="ARBA" id="ARBA00022741"/>
    </source>
</evidence>
<dbReference type="GO" id="GO:0005737">
    <property type="term" value="C:cytoplasm"/>
    <property type="evidence" value="ECO:0007669"/>
    <property type="project" value="TreeGrafter"/>
</dbReference>
<sequence>MDYQQSRTYIEDAKQYGSVLGLKNMQEMMQRLGNPQDKLSYVHVAGTNGKGSVIAYLYSVLSKAGYRIGRYISPAIYSYRERMETAGIPVSREKFAEYVTRVAYVIENMTKAGLPHPTPFEIETAVAFLFFAEEKCDLVLLEVGMGGNLDATNIVSCTLVAVLASISMDHQEFLGNTLQEIAEKKAGIIKPGCTVVSACQEEKVRETIRKAAKRAGARWREVKAEKLTVEKADIWGQRFLYEGEEYEISLSGEHQPGNAAVALKTLQCLDEKGFPTTLEQRKTGLKEAQWPGRFSVIHRSPLFIVDGAHNPGAAEMLAESVRRYFNGKKIFYIIGMFKDKDYNKVLEITCPYAQKIWTIQTPDNPRALPAGKLARAAARFHPCVEEAGSMEEAVKKAFHTAGKEDVILAFGSLSFLGELSRIVKTQEEK</sequence>
<dbReference type="EC" id="6.3.2.17" evidence="3"/>
<keyword evidence="7 11" id="KW-0067">ATP-binding</keyword>
<dbReference type="Gene3D" id="3.90.190.20">
    <property type="entry name" value="Mur ligase, C-terminal domain"/>
    <property type="match status" value="1"/>
</dbReference>
<dbReference type="PROSITE" id="PS01011">
    <property type="entry name" value="FOLYLPOLYGLU_SYNT_1"/>
    <property type="match status" value="1"/>
</dbReference>
<feature type="domain" description="Mur ligase C-terminal" evidence="12">
    <location>
        <begin position="292"/>
        <end position="412"/>
    </location>
</feature>
<dbReference type="GO" id="GO:0046872">
    <property type="term" value="F:metal ion binding"/>
    <property type="evidence" value="ECO:0007669"/>
    <property type="project" value="UniProtKB-KW"/>
</dbReference>
<keyword evidence="6 11" id="KW-0547">Nucleotide-binding</keyword>
<dbReference type="InterPro" id="IPR004101">
    <property type="entry name" value="Mur_ligase_C"/>
</dbReference>
<dbReference type="InterPro" id="IPR036615">
    <property type="entry name" value="Mur_ligase_C_dom_sf"/>
</dbReference>
<evidence type="ECO:0000256" key="9">
    <source>
        <dbReference type="ARBA" id="ARBA00030592"/>
    </source>
</evidence>
<evidence type="ECO:0000256" key="3">
    <source>
        <dbReference type="ARBA" id="ARBA00013025"/>
    </source>
</evidence>
<dbReference type="PIRSF" id="PIRSF001563">
    <property type="entry name" value="Folylpolyglu_synth"/>
    <property type="match status" value="1"/>
</dbReference>
<protein>
    <recommendedName>
        <fullName evidence="3">tetrahydrofolate synthase</fullName>
        <ecNumber evidence="3">6.3.2.17</ecNumber>
    </recommendedName>
    <alternativeName>
        <fullName evidence="9">Tetrahydrofolylpolyglutamate synthase</fullName>
    </alternativeName>
</protein>
<evidence type="ECO:0000256" key="1">
    <source>
        <dbReference type="ARBA" id="ARBA00001946"/>
    </source>
</evidence>
<comment type="catalytic activity">
    <reaction evidence="10">
        <text>(6S)-5,6,7,8-tetrahydrofolyl-(gamma-L-Glu)(n) + L-glutamate + ATP = (6S)-5,6,7,8-tetrahydrofolyl-(gamma-L-Glu)(n+1) + ADP + phosphate + H(+)</text>
        <dbReference type="Rhea" id="RHEA:10580"/>
        <dbReference type="Rhea" id="RHEA-COMP:14738"/>
        <dbReference type="Rhea" id="RHEA-COMP:14740"/>
        <dbReference type="ChEBI" id="CHEBI:15378"/>
        <dbReference type="ChEBI" id="CHEBI:29985"/>
        <dbReference type="ChEBI" id="CHEBI:30616"/>
        <dbReference type="ChEBI" id="CHEBI:43474"/>
        <dbReference type="ChEBI" id="CHEBI:141005"/>
        <dbReference type="ChEBI" id="CHEBI:456216"/>
        <dbReference type="EC" id="6.3.2.17"/>
    </reaction>
</comment>
<dbReference type="Pfam" id="PF02875">
    <property type="entry name" value="Mur_ligase_C"/>
    <property type="match status" value="1"/>
</dbReference>
<dbReference type="PANTHER" id="PTHR11136:SF0">
    <property type="entry name" value="DIHYDROFOLATE SYNTHETASE-RELATED"/>
    <property type="match status" value="1"/>
</dbReference>
<dbReference type="GO" id="GO:0008841">
    <property type="term" value="F:dihydrofolate synthase activity"/>
    <property type="evidence" value="ECO:0007669"/>
    <property type="project" value="TreeGrafter"/>
</dbReference>
<comment type="caution">
    <text evidence="14">The sequence shown here is derived from an EMBL/GenBank/DDBJ whole genome shotgun (WGS) entry which is preliminary data.</text>
</comment>
<gene>
    <name evidence="14" type="ORF">IAA06_07545</name>
</gene>
<keyword evidence="8" id="KW-0460">Magnesium</keyword>
<dbReference type="Gene3D" id="3.40.1190.10">
    <property type="entry name" value="Mur-like, catalytic domain"/>
    <property type="match status" value="1"/>
</dbReference>
<dbReference type="SUPFAM" id="SSF53623">
    <property type="entry name" value="MurD-like peptide ligases, catalytic domain"/>
    <property type="match status" value="1"/>
</dbReference>
<evidence type="ECO:0000256" key="8">
    <source>
        <dbReference type="ARBA" id="ARBA00022842"/>
    </source>
</evidence>
<evidence type="ECO:0000256" key="5">
    <source>
        <dbReference type="ARBA" id="ARBA00022723"/>
    </source>
</evidence>
<name>A0A9D2RWL6_9FIRM</name>
<dbReference type="InterPro" id="IPR018109">
    <property type="entry name" value="Folylpolyglutamate_synth_CS"/>
</dbReference>
<evidence type="ECO:0000256" key="2">
    <source>
        <dbReference type="ARBA" id="ARBA00008276"/>
    </source>
</evidence>
<dbReference type="GO" id="GO:0004326">
    <property type="term" value="F:tetrahydrofolylpolyglutamate synthase activity"/>
    <property type="evidence" value="ECO:0007669"/>
    <property type="project" value="UniProtKB-EC"/>
</dbReference>
<keyword evidence="4 11" id="KW-0436">Ligase</keyword>
<evidence type="ECO:0000259" key="12">
    <source>
        <dbReference type="Pfam" id="PF02875"/>
    </source>
</evidence>
<dbReference type="InterPro" id="IPR036565">
    <property type="entry name" value="Mur-like_cat_sf"/>
</dbReference>
<evidence type="ECO:0000256" key="11">
    <source>
        <dbReference type="PIRNR" id="PIRNR001563"/>
    </source>
</evidence>
<dbReference type="Proteomes" id="UP000823842">
    <property type="component" value="Unassembled WGS sequence"/>
</dbReference>
<comment type="similarity">
    <text evidence="2 11">Belongs to the folylpolyglutamate synthase family.</text>
</comment>
<dbReference type="GO" id="GO:0005524">
    <property type="term" value="F:ATP binding"/>
    <property type="evidence" value="ECO:0007669"/>
    <property type="project" value="UniProtKB-KW"/>
</dbReference>
<dbReference type="FunFam" id="3.40.1190.10:FF:000011">
    <property type="entry name" value="Folylpolyglutamate synthase/dihydrofolate synthase"/>
    <property type="match status" value="1"/>
</dbReference>
<organism evidence="14 15">
    <name type="scientific">Candidatus Blautia faecavium</name>
    <dbReference type="NCBI Taxonomy" id="2838487"/>
    <lineage>
        <taxon>Bacteria</taxon>
        <taxon>Bacillati</taxon>
        <taxon>Bacillota</taxon>
        <taxon>Clostridia</taxon>
        <taxon>Lachnospirales</taxon>
        <taxon>Lachnospiraceae</taxon>
        <taxon>Blautia</taxon>
    </lineage>
</organism>
<evidence type="ECO:0000313" key="14">
    <source>
        <dbReference type="EMBL" id="HJB28634.1"/>
    </source>
</evidence>
<dbReference type="Pfam" id="PF08245">
    <property type="entry name" value="Mur_ligase_M"/>
    <property type="match status" value="1"/>
</dbReference>
<evidence type="ECO:0000256" key="10">
    <source>
        <dbReference type="ARBA" id="ARBA00047493"/>
    </source>
</evidence>
<evidence type="ECO:0000313" key="15">
    <source>
        <dbReference type="Proteomes" id="UP000823842"/>
    </source>
</evidence>
<dbReference type="EMBL" id="DWYZ01000146">
    <property type="protein sequence ID" value="HJB28634.1"/>
    <property type="molecule type" value="Genomic_DNA"/>
</dbReference>
<evidence type="ECO:0000256" key="4">
    <source>
        <dbReference type="ARBA" id="ARBA00022598"/>
    </source>
</evidence>
<reference evidence="14" key="1">
    <citation type="journal article" date="2021" name="PeerJ">
        <title>Extensive microbial diversity within the chicken gut microbiome revealed by metagenomics and culture.</title>
        <authorList>
            <person name="Gilroy R."/>
            <person name="Ravi A."/>
            <person name="Getino M."/>
            <person name="Pursley I."/>
            <person name="Horton D.L."/>
            <person name="Alikhan N.F."/>
            <person name="Baker D."/>
            <person name="Gharbi K."/>
            <person name="Hall N."/>
            <person name="Watson M."/>
            <person name="Adriaenssens E.M."/>
            <person name="Foster-Nyarko E."/>
            <person name="Jarju S."/>
            <person name="Secka A."/>
            <person name="Antonio M."/>
            <person name="Oren A."/>
            <person name="Chaudhuri R.R."/>
            <person name="La Ragione R."/>
            <person name="Hildebrand F."/>
            <person name="Pallen M.J."/>
        </authorList>
    </citation>
    <scope>NUCLEOTIDE SEQUENCE</scope>
    <source>
        <strain evidence="14">ChiSjej1B19-5720</strain>
    </source>
</reference>
<evidence type="ECO:0000259" key="13">
    <source>
        <dbReference type="Pfam" id="PF08245"/>
    </source>
</evidence>
<dbReference type="SUPFAM" id="SSF53244">
    <property type="entry name" value="MurD-like peptide ligases, peptide-binding domain"/>
    <property type="match status" value="1"/>
</dbReference>
<evidence type="ECO:0000256" key="7">
    <source>
        <dbReference type="ARBA" id="ARBA00022840"/>
    </source>
</evidence>
<dbReference type="PANTHER" id="PTHR11136">
    <property type="entry name" value="FOLYLPOLYGLUTAMATE SYNTHASE-RELATED"/>
    <property type="match status" value="1"/>
</dbReference>
<feature type="domain" description="Mur ligase central" evidence="13">
    <location>
        <begin position="44"/>
        <end position="263"/>
    </location>
</feature>